<dbReference type="Gene3D" id="3.40.525.10">
    <property type="entry name" value="CRAL-TRIO lipid binding domain"/>
    <property type="match status" value="1"/>
</dbReference>
<dbReference type="GO" id="GO:0016020">
    <property type="term" value="C:membrane"/>
    <property type="evidence" value="ECO:0007669"/>
    <property type="project" value="TreeGrafter"/>
</dbReference>
<dbReference type="STRING" id="418985.A0A1V9XS19"/>
<dbReference type="Pfam" id="PF00650">
    <property type="entry name" value="CRAL_TRIO"/>
    <property type="match status" value="1"/>
</dbReference>
<dbReference type="InterPro" id="IPR036273">
    <property type="entry name" value="CRAL/TRIO_N_dom_sf"/>
</dbReference>
<dbReference type="SMART" id="SM00516">
    <property type="entry name" value="SEC14"/>
    <property type="match status" value="1"/>
</dbReference>
<dbReference type="OrthoDB" id="75724at2759"/>
<dbReference type="CDD" id="cd00170">
    <property type="entry name" value="SEC14"/>
    <property type="match status" value="1"/>
</dbReference>
<keyword evidence="3" id="KW-1185">Reference proteome</keyword>
<dbReference type="Gene3D" id="1.10.8.20">
    <property type="entry name" value="N-terminal domain of phosphatidylinositol transfer protein sec14p"/>
    <property type="match status" value="1"/>
</dbReference>
<dbReference type="Gene3D" id="1.20.5.1200">
    <property type="entry name" value="Alpha-tocopherol transfer"/>
    <property type="match status" value="1"/>
</dbReference>
<dbReference type="InterPro" id="IPR036865">
    <property type="entry name" value="CRAL-TRIO_dom_sf"/>
</dbReference>
<dbReference type="SUPFAM" id="SSF46938">
    <property type="entry name" value="CRAL/TRIO N-terminal domain"/>
    <property type="match status" value="1"/>
</dbReference>
<dbReference type="PANTHER" id="PTHR10174">
    <property type="entry name" value="ALPHA-TOCOPHEROL TRANSFER PROTEIN-RELATED"/>
    <property type="match status" value="1"/>
</dbReference>
<name>A0A1V9XS19_9ACAR</name>
<evidence type="ECO:0000313" key="2">
    <source>
        <dbReference type="EMBL" id="OQR76182.1"/>
    </source>
</evidence>
<dbReference type="InterPro" id="IPR001251">
    <property type="entry name" value="CRAL-TRIO_dom"/>
</dbReference>
<gene>
    <name evidence="2" type="ORF">BIW11_07946</name>
</gene>
<dbReference type="AlphaFoldDB" id="A0A1V9XS19"/>
<dbReference type="EMBL" id="MNPL01005196">
    <property type="protein sequence ID" value="OQR76182.1"/>
    <property type="molecule type" value="Genomic_DNA"/>
</dbReference>
<dbReference type="SUPFAM" id="SSF52087">
    <property type="entry name" value="CRAL/TRIO domain"/>
    <property type="match status" value="1"/>
</dbReference>
<dbReference type="PROSITE" id="PS50191">
    <property type="entry name" value="CRAL_TRIO"/>
    <property type="match status" value="1"/>
</dbReference>
<dbReference type="InParanoid" id="A0A1V9XS19"/>
<comment type="caution">
    <text evidence="2">The sequence shown here is derived from an EMBL/GenBank/DDBJ whole genome shotgun (WGS) entry which is preliminary data.</text>
</comment>
<organism evidence="2 3">
    <name type="scientific">Tropilaelaps mercedesae</name>
    <dbReference type="NCBI Taxonomy" id="418985"/>
    <lineage>
        <taxon>Eukaryota</taxon>
        <taxon>Metazoa</taxon>
        <taxon>Ecdysozoa</taxon>
        <taxon>Arthropoda</taxon>
        <taxon>Chelicerata</taxon>
        <taxon>Arachnida</taxon>
        <taxon>Acari</taxon>
        <taxon>Parasitiformes</taxon>
        <taxon>Mesostigmata</taxon>
        <taxon>Gamasina</taxon>
        <taxon>Dermanyssoidea</taxon>
        <taxon>Laelapidae</taxon>
        <taxon>Tropilaelaps</taxon>
    </lineage>
</organism>
<proteinExistence type="predicted"/>
<dbReference type="PRINTS" id="PR00180">
    <property type="entry name" value="CRETINALDHBP"/>
</dbReference>
<evidence type="ECO:0000259" key="1">
    <source>
        <dbReference type="PROSITE" id="PS50191"/>
    </source>
</evidence>
<dbReference type="Proteomes" id="UP000192247">
    <property type="component" value="Unassembled WGS sequence"/>
</dbReference>
<sequence>MSEKATTNINDLSQWKLDFTAKVPFKDPVRYENALNDLKKRLTKEIGGWEQVLDDKHLLKFLRYKDCDSVAAFKMLRAAQEFRLADPKRHFPEGKGPLDYAYVYNLRCVEVLRYRNPRDGSAVAILRLGDWRPETGVDFFEAQNAGVFLADCVLDDERVQRDGVTLIIDCQGVSMSMVMSFLPPSSIPSTICSIQDTCPIRFVGIHLLNQPLMYQVVYGLAWPFISKENQQKIHLHGSNIEALHKYVDPAILPRDLLGPHEPDCLWLPEIVYRMHNDFVRRSVLLGSS</sequence>
<reference evidence="2 3" key="1">
    <citation type="journal article" date="2017" name="Gigascience">
        <title>Draft genome of the honey bee ectoparasitic mite, Tropilaelaps mercedesae, is shaped by the parasitic life history.</title>
        <authorList>
            <person name="Dong X."/>
            <person name="Armstrong S.D."/>
            <person name="Xia D."/>
            <person name="Makepeace B.L."/>
            <person name="Darby A.C."/>
            <person name="Kadowaki T."/>
        </authorList>
    </citation>
    <scope>NUCLEOTIDE SEQUENCE [LARGE SCALE GENOMIC DNA]</scope>
    <source>
        <strain evidence="2">Wuxi-XJTLU</strain>
    </source>
</reference>
<dbReference type="PANTHER" id="PTHR10174:SF226">
    <property type="entry name" value="CLAVESIN-1-LIKE PROTEIN"/>
    <property type="match status" value="1"/>
</dbReference>
<feature type="domain" description="CRAL-TRIO" evidence="1">
    <location>
        <begin position="99"/>
        <end position="264"/>
    </location>
</feature>
<protein>
    <submittedName>
        <fullName evidence="2">Alpha-tocopherol transfer protein-like</fullName>
    </submittedName>
</protein>
<accession>A0A1V9XS19</accession>
<dbReference type="GO" id="GO:1902936">
    <property type="term" value="F:phosphatidylinositol bisphosphate binding"/>
    <property type="evidence" value="ECO:0007669"/>
    <property type="project" value="TreeGrafter"/>
</dbReference>
<evidence type="ECO:0000313" key="3">
    <source>
        <dbReference type="Proteomes" id="UP000192247"/>
    </source>
</evidence>